<comment type="subcellular location">
    <subcellularLocation>
        <location evidence="2">Cytoplasm</location>
    </subcellularLocation>
    <subcellularLocation>
        <location evidence="1">Nucleus</location>
    </subcellularLocation>
</comment>
<comment type="caution">
    <text evidence="9">The sequence shown here is derived from an EMBL/GenBank/DDBJ whole genome shotgun (WGS) entry which is preliminary data.</text>
</comment>
<dbReference type="EMBL" id="VVIM01000010">
    <property type="protein sequence ID" value="KAB0792610.1"/>
    <property type="molecule type" value="Genomic_DNA"/>
</dbReference>
<comment type="function">
    <text evidence="7">Involved in both the assembly of spliceosomal snRNPs and the methylation of Sm proteins. Chaperone that regulates the assembly of spliceosomal U1, U2, U4 and U5 small nuclear ribonucleoproteins (snRNPs), the building blocks of the spliceosome, and thereby plays an important role in the splicing of cellular pre-mRNAs. Most spliceosomal snRNPs contain a common set of Sm proteins SNRPB, SNRPD1, SNRPD2, SNRPD3, SNRPE, SNRPF and SNRPG that assemble in a heptameric protein ring on the Sm site of the small nuclear RNA to form the core snRNP (Sm core). In the cytosol, the Sm proteins SNRPD1, SNRPD2, SNRPE, SNRPF and SNRPG are trapped in an inactive 6S pICln-Sm complex by the chaperone CLNS1A that controls the assembly of the core snRNP. Dissociation by the SMN complex of CLNS1A from the trapped Sm proteins and their transfer to an SMN-Sm complex triggers the assembly of core snRNPs and their transport to the nucleus.</text>
</comment>
<dbReference type="GO" id="GO:0045292">
    <property type="term" value="P:mRNA cis splicing, via spliceosome"/>
    <property type="evidence" value="ECO:0007669"/>
    <property type="project" value="TreeGrafter"/>
</dbReference>
<dbReference type="GO" id="GO:0000387">
    <property type="term" value="P:spliceosomal snRNP assembly"/>
    <property type="evidence" value="ECO:0007669"/>
    <property type="project" value="InterPro"/>
</dbReference>
<dbReference type="Gene3D" id="2.30.29.30">
    <property type="entry name" value="Pleckstrin-homology domain (PH domain)/Phosphotyrosine-binding domain (PTB)"/>
    <property type="match status" value="1"/>
</dbReference>
<evidence type="ECO:0000256" key="6">
    <source>
        <dbReference type="ARBA" id="ARBA00023242"/>
    </source>
</evidence>
<dbReference type="FunCoup" id="A0A5N4A5L0">
    <property type="interactions" value="1142"/>
</dbReference>
<dbReference type="InParanoid" id="A0A5N4A5L0"/>
<dbReference type="InterPro" id="IPR039924">
    <property type="entry name" value="ICln/Lot5/Saf5"/>
</dbReference>
<dbReference type="GO" id="GO:0006821">
    <property type="term" value="P:chloride transport"/>
    <property type="evidence" value="ECO:0007669"/>
    <property type="project" value="InterPro"/>
</dbReference>
<dbReference type="PANTHER" id="PTHR21399:SF0">
    <property type="entry name" value="METHYLOSOME SUBUNIT PICLN"/>
    <property type="match status" value="1"/>
</dbReference>
<dbReference type="GO" id="GO:0005829">
    <property type="term" value="C:cytosol"/>
    <property type="evidence" value="ECO:0007669"/>
    <property type="project" value="InterPro"/>
</dbReference>
<dbReference type="GO" id="GO:0005886">
    <property type="term" value="C:plasma membrane"/>
    <property type="evidence" value="ECO:0007669"/>
    <property type="project" value="InterPro"/>
</dbReference>
<dbReference type="GO" id="GO:0034715">
    <property type="term" value="C:pICln-Sm protein complex"/>
    <property type="evidence" value="ECO:0007669"/>
    <property type="project" value="InterPro"/>
</dbReference>
<evidence type="ECO:0000313" key="9">
    <source>
        <dbReference type="EMBL" id="KAB0792610.1"/>
    </source>
</evidence>
<keyword evidence="10" id="KW-1185">Reference proteome</keyword>
<sequence length="201" mass="22096">MQSILSAFALPESPILCQTGNTKAIIDGVDLGNGTVFVNERKLSWKNDDNTGFAVDFPHISLHAITADPNVHPTKCLFIMVDDRLSIQGYEFLQQPMENGATEESDDESESETPSRLVLVPRDLDAINPLFSALSLGQSLNPDPHDSMEEEEDEDDNIYGDAEDTSDGVNHLSAGVQNVTINYNYSNGDQDVDEDQFEDAD</sequence>
<evidence type="ECO:0000256" key="2">
    <source>
        <dbReference type="ARBA" id="ARBA00004496"/>
    </source>
</evidence>
<evidence type="ECO:0000256" key="4">
    <source>
        <dbReference type="ARBA" id="ARBA00015653"/>
    </source>
</evidence>
<accession>A0A5N4A5L0</accession>
<evidence type="ECO:0000256" key="8">
    <source>
        <dbReference type="SAM" id="MobiDB-lite"/>
    </source>
</evidence>
<dbReference type="GO" id="GO:0006884">
    <property type="term" value="P:cell volume homeostasis"/>
    <property type="evidence" value="ECO:0007669"/>
    <property type="project" value="InterPro"/>
</dbReference>
<dbReference type="Pfam" id="PF03517">
    <property type="entry name" value="Voldacs"/>
    <property type="match status" value="1"/>
</dbReference>
<organism evidence="9 10">
    <name type="scientific">Photinus pyralis</name>
    <name type="common">Common eastern firefly</name>
    <name type="synonym">Lampyris pyralis</name>
    <dbReference type="NCBI Taxonomy" id="7054"/>
    <lineage>
        <taxon>Eukaryota</taxon>
        <taxon>Metazoa</taxon>
        <taxon>Ecdysozoa</taxon>
        <taxon>Arthropoda</taxon>
        <taxon>Hexapoda</taxon>
        <taxon>Insecta</taxon>
        <taxon>Pterygota</taxon>
        <taxon>Neoptera</taxon>
        <taxon>Endopterygota</taxon>
        <taxon>Coleoptera</taxon>
        <taxon>Polyphaga</taxon>
        <taxon>Elateriformia</taxon>
        <taxon>Elateroidea</taxon>
        <taxon>Lampyridae</taxon>
        <taxon>Lampyrinae</taxon>
        <taxon>Photinus</taxon>
    </lineage>
</organism>
<keyword evidence="6" id="KW-0539">Nucleus</keyword>
<feature type="compositionally biased region" description="Acidic residues" evidence="8">
    <location>
        <begin position="148"/>
        <end position="166"/>
    </location>
</feature>
<evidence type="ECO:0000256" key="3">
    <source>
        <dbReference type="ARBA" id="ARBA00007054"/>
    </source>
</evidence>
<dbReference type="GO" id="GO:0034709">
    <property type="term" value="C:methylosome"/>
    <property type="evidence" value="ECO:0007669"/>
    <property type="project" value="InterPro"/>
</dbReference>
<name>A0A5N4A5L0_PHOPY</name>
<dbReference type="InterPro" id="IPR003521">
    <property type="entry name" value="ICln"/>
</dbReference>
<reference evidence="9 10" key="1">
    <citation type="journal article" date="2018" name="Elife">
        <title>Firefly genomes illuminate parallel origins of bioluminescence in beetles.</title>
        <authorList>
            <person name="Fallon T.R."/>
            <person name="Lower S.E."/>
            <person name="Chang C.H."/>
            <person name="Bessho-Uehara M."/>
            <person name="Martin G.J."/>
            <person name="Bewick A.J."/>
            <person name="Behringer M."/>
            <person name="Debat H.J."/>
            <person name="Wong I."/>
            <person name="Day J.C."/>
            <person name="Suvorov A."/>
            <person name="Silva C.J."/>
            <person name="Stanger-Hall K.F."/>
            <person name="Hall D.W."/>
            <person name="Schmitz R.J."/>
            <person name="Nelson D.R."/>
            <person name="Lewis S.M."/>
            <person name="Shigenobu S."/>
            <person name="Bybee S.M."/>
            <person name="Larracuente A.M."/>
            <person name="Oba Y."/>
            <person name="Weng J.K."/>
        </authorList>
    </citation>
    <scope>NUCLEOTIDE SEQUENCE [LARGE SCALE GENOMIC DNA]</scope>
    <source>
        <strain evidence="9">1611_PpyrPB1</strain>
        <tissue evidence="9">Whole body</tissue>
    </source>
</reference>
<comment type="similarity">
    <text evidence="3">Belongs to the pICln (TC 1.A.47) family.</text>
</comment>
<evidence type="ECO:0000256" key="7">
    <source>
        <dbReference type="ARBA" id="ARBA00045890"/>
    </source>
</evidence>
<gene>
    <name evidence="9" type="ORF">PPYR_14569</name>
</gene>
<keyword evidence="5" id="KW-0963">Cytoplasm</keyword>
<evidence type="ECO:0000256" key="5">
    <source>
        <dbReference type="ARBA" id="ARBA00022490"/>
    </source>
</evidence>
<dbReference type="Proteomes" id="UP000327044">
    <property type="component" value="Unassembled WGS sequence"/>
</dbReference>
<feature type="region of interest" description="Disordered" evidence="8">
    <location>
        <begin position="135"/>
        <end position="170"/>
    </location>
</feature>
<protein>
    <recommendedName>
        <fullName evidence="4">Methylosome subunit pICln</fullName>
    </recommendedName>
</protein>
<dbReference type="GO" id="GO:0005681">
    <property type="term" value="C:spliceosomal complex"/>
    <property type="evidence" value="ECO:0007669"/>
    <property type="project" value="TreeGrafter"/>
</dbReference>
<dbReference type="PANTHER" id="PTHR21399">
    <property type="entry name" value="CHLORIDE CONDUCTANCE REGULATORY PROTEIN ICLN"/>
    <property type="match status" value="1"/>
</dbReference>
<proteinExistence type="inferred from homology"/>
<dbReference type="OrthoDB" id="19714at2759"/>
<dbReference type="PRINTS" id="PR01348">
    <property type="entry name" value="ICLNCHANNEL"/>
</dbReference>
<evidence type="ECO:0000256" key="1">
    <source>
        <dbReference type="ARBA" id="ARBA00004123"/>
    </source>
</evidence>
<dbReference type="AlphaFoldDB" id="A0A5N4A5L0"/>
<evidence type="ECO:0000313" key="10">
    <source>
        <dbReference type="Proteomes" id="UP000327044"/>
    </source>
</evidence>
<dbReference type="InterPro" id="IPR011993">
    <property type="entry name" value="PH-like_dom_sf"/>
</dbReference>